<organism evidence="10 11">
    <name type="scientific">Piscibacillus salipiscarius</name>
    <dbReference type="NCBI Taxonomy" id="299480"/>
    <lineage>
        <taxon>Bacteria</taxon>
        <taxon>Bacillati</taxon>
        <taxon>Bacillota</taxon>
        <taxon>Bacilli</taxon>
        <taxon>Bacillales</taxon>
        <taxon>Bacillaceae</taxon>
        <taxon>Piscibacillus</taxon>
    </lineage>
</organism>
<keyword evidence="7" id="KW-0315">Glutamine amidotransferase</keyword>
<comment type="caution">
    <text evidence="10">The sequence shown here is derived from an EMBL/GenBank/DDBJ whole genome shotgun (WGS) entry which is preliminary data.</text>
</comment>
<proteinExistence type="inferred from homology"/>
<evidence type="ECO:0000256" key="3">
    <source>
        <dbReference type="ARBA" id="ARBA00012737"/>
    </source>
</evidence>
<dbReference type="NCBIfam" id="TIGR01536">
    <property type="entry name" value="asn_synth_AEB"/>
    <property type="match status" value="1"/>
</dbReference>
<dbReference type="GO" id="GO:0004066">
    <property type="term" value="F:asparagine synthase (glutamine-hydrolyzing) activity"/>
    <property type="evidence" value="ECO:0007669"/>
    <property type="project" value="UniProtKB-EC"/>
</dbReference>
<evidence type="ECO:0000313" key="10">
    <source>
        <dbReference type="EMBL" id="MFD2637963.1"/>
    </source>
</evidence>
<evidence type="ECO:0000256" key="1">
    <source>
        <dbReference type="ARBA" id="ARBA00005187"/>
    </source>
</evidence>
<dbReference type="SUPFAM" id="SSF56235">
    <property type="entry name" value="N-terminal nucleophile aminohydrolases (Ntn hydrolases)"/>
    <property type="match status" value="1"/>
</dbReference>
<accession>A0ABW5Q7U2</accession>
<dbReference type="PANTHER" id="PTHR43284:SF1">
    <property type="entry name" value="ASPARAGINE SYNTHETASE"/>
    <property type="match status" value="1"/>
</dbReference>
<evidence type="ECO:0000256" key="2">
    <source>
        <dbReference type="ARBA" id="ARBA00005752"/>
    </source>
</evidence>
<keyword evidence="4" id="KW-0547">Nucleotide-binding</keyword>
<evidence type="ECO:0000256" key="7">
    <source>
        <dbReference type="ARBA" id="ARBA00022962"/>
    </source>
</evidence>
<keyword evidence="5" id="KW-0067">ATP-binding</keyword>
<dbReference type="PIRSF" id="PIRSF001589">
    <property type="entry name" value="Asn_synthetase_glu-h"/>
    <property type="match status" value="1"/>
</dbReference>
<evidence type="ECO:0000313" key="11">
    <source>
        <dbReference type="Proteomes" id="UP001597452"/>
    </source>
</evidence>
<dbReference type="CDD" id="cd00712">
    <property type="entry name" value="AsnB"/>
    <property type="match status" value="1"/>
</dbReference>
<dbReference type="InterPro" id="IPR029055">
    <property type="entry name" value="Ntn_hydrolases_N"/>
</dbReference>
<protein>
    <recommendedName>
        <fullName evidence="3">asparagine synthase (glutamine-hydrolyzing)</fullName>
        <ecNumber evidence="3">6.3.5.4</ecNumber>
    </recommendedName>
</protein>
<evidence type="ECO:0000256" key="5">
    <source>
        <dbReference type="ARBA" id="ARBA00022840"/>
    </source>
</evidence>
<dbReference type="InterPro" id="IPR033738">
    <property type="entry name" value="AsnB_N"/>
</dbReference>
<dbReference type="InterPro" id="IPR014729">
    <property type="entry name" value="Rossmann-like_a/b/a_fold"/>
</dbReference>
<evidence type="ECO:0000256" key="6">
    <source>
        <dbReference type="ARBA" id="ARBA00022888"/>
    </source>
</evidence>
<dbReference type="Gene3D" id="3.60.20.10">
    <property type="entry name" value="Glutamine Phosphoribosylpyrophosphate, subunit 1, domain 1"/>
    <property type="match status" value="1"/>
</dbReference>
<keyword evidence="6" id="KW-0061">Asparagine biosynthesis</keyword>
<keyword evidence="11" id="KW-1185">Reference proteome</keyword>
<comment type="catalytic activity">
    <reaction evidence="8">
        <text>L-aspartate + L-glutamine + ATP + H2O = L-asparagine + L-glutamate + AMP + diphosphate + H(+)</text>
        <dbReference type="Rhea" id="RHEA:12228"/>
        <dbReference type="ChEBI" id="CHEBI:15377"/>
        <dbReference type="ChEBI" id="CHEBI:15378"/>
        <dbReference type="ChEBI" id="CHEBI:29985"/>
        <dbReference type="ChEBI" id="CHEBI:29991"/>
        <dbReference type="ChEBI" id="CHEBI:30616"/>
        <dbReference type="ChEBI" id="CHEBI:33019"/>
        <dbReference type="ChEBI" id="CHEBI:58048"/>
        <dbReference type="ChEBI" id="CHEBI:58359"/>
        <dbReference type="ChEBI" id="CHEBI:456215"/>
        <dbReference type="EC" id="6.3.5.4"/>
    </reaction>
</comment>
<evidence type="ECO:0000259" key="9">
    <source>
        <dbReference type="PROSITE" id="PS51278"/>
    </source>
</evidence>
<dbReference type="InterPro" id="IPR001962">
    <property type="entry name" value="Asn_synthase"/>
</dbReference>
<keyword evidence="6" id="KW-0028">Amino-acid biosynthesis</keyword>
<dbReference type="InterPro" id="IPR051786">
    <property type="entry name" value="ASN_synthetase/amidase"/>
</dbReference>
<dbReference type="PANTHER" id="PTHR43284">
    <property type="entry name" value="ASPARAGINE SYNTHETASE (GLUTAMINE-HYDROLYZING)"/>
    <property type="match status" value="1"/>
</dbReference>
<dbReference type="CDD" id="cd01991">
    <property type="entry name" value="Asn_synthase_B_C"/>
    <property type="match status" value="1"/>
</dbReference>
<dbReference type="EMBL" id="JBHUMZ010000011">
    <property type="protein sequence ID" value="MFD2637963.1"/>
    <property type="molecule type" value="Genomic_DNA"/>
</dbReference>
<dbReference type="InterPro" id="IPR006426">
    <property type="entry name" value="Asn_synth_AEB"/>
</dbReference>
<name>A0ABW5Q7U2_9BACI</name>
<keyword evidence="10" id="KW-0436">Ligase</keyword>
<gene>
    <name evidence="10" type="primary">asnB</name>
    <name evidence="10" type="ORF">ACFSW4_03600</name>
</gene>
<comment type="similarity">
    <text evidence="2">Belongs to the asparagine synthetase family.</text>
</comment>
<reference evidence="11" key="1">
    <citation type="journal article" date="2019" name="Int. J. Syst. Evol. Microbiol.">
        <title>The Global Catalogue of Microorganisms (GCM) 10K type strain sequencing project: providing services to taxonomists for standard genome sequencing and annotation.</title>
        <authorList>
            <consortium name="The Broad Institute Genomics Platform"/>
            <consortium name="The Broad Institute Genome Sequencing Center for Infectious Disease"/>
            <person name="Wu L."/>
            <person name="Ma J."/>
        </authorList>
    </citation>
    <scope>NUCLEOTIDE SEQUENCE [LARGE SCALE GENOMIC DNA]</scope>
    <source>
        <strain evidence="11">TISTR 1571</strain>
    </source>
</reference>
<dbReference type="EC" id="6.3.5.4" evidence="3"/>
<dbReference type="RefSeq" id="WP_377327492.1">
    <property type="nucleotide sequence ID" value="NZ_JBHUMZ010000011.1"/>
</dbReference>
<evidence type="ECO:0000256" key="8">
    <source>
        <dbReference type="ARBA" id="ARBA00048741"/>
    </source>
</evidence>
<comment type="pathway">
    <text evidence="1">Amino-acid biosynthesis; L-asparagine biosynthesis; L-asparagine from L-aspartate (L-Gln route): step 1/1.</text>
</comment>
<dbReference type="Pfam" id="PF13537">
    <property type="entry name" value="GATase_7"/>
    <property type="match status" value="1"/>
</dbReference>
<dbReference type="SUPFAM" id="SSF52402">
    <property type="entry name" value="Adenine nucleotide alpha hydrolases-like"/>
    <property type="match status" value="1"/>
</dbReference>
<dbReference type="Pfam" id="PF00733">
    <property type="entry name" value="Asn_synthase"/>
    <property type="match status" value="1"/>
</dbReference>
<feature type="domain" description="Glutamine amidotransferase type-2" evidence="9">
    <location>
        <begin position="2"/>
        <end position="217"/>
    </location>
</feature>
<dbReference type="PROSITE" id="PS51278">
    <property type="entry name" value="GATASE_TYPE_2"/>
    <property type="match status" value="1"/>
</dbReference>
<dbReference type="InterPro" id="IPR017932">
    <property type="entry name" value="GATase_2_dom"/>
</dbReference>
<evidence type="ECO:0000256" key="4">
    <source>
        <dbReference type="ARBA" id="ARBA00022741"/>
    </source>
</evidence>
<sequence>MCGITGWVDWEGINQREHDQTIKKMTNQLIKRGTDDEGYFLNQHVAFGHRRLAVIDIENGRQPMIVTHVGHTYTIVYNGELYNTNDIRKELLKRGYRFKTTCDTEVLLNAYVHWGPDCLDYLNGIFAFAIWDEKRERVFIARDRLGVKPLFYANAGKKIIFGSEIKSILEHPDIEPVVDRDGLAEVFGLGPSRTPGHGIFSQIDELRAGHAMLVTRQGVKTWRYWNVQSEKHEDSFDETVEKVRHLFVDAVERQLVSDVPISTFLSGGVDSSAITAIAANYFKETNQGQLPTFSVDYKGNEKHFEESVFQPSNDRDFIKIMVNQFKTNHTDCVITEQELFDTLKESVILRDQPGMADVDSSLLWFSHQIKKETTVSLSGECADEIFGGYPWFHNPELNGEDGFPWIRSLDHRENLLLPEWKKKLNIKDYVKERFNETVTETPILDGESKVDRKRREMFYLNMQWFMAQLLDRKDRMSMGATLEVRVPFADHRLVEYVWNVPWEMKNAGGLEKGLLRKALEGILPHDILYRKKNPYPKTFQPQYEKLVMNWMKDILNDPNSCLFEILSKNQVQKLLESNGNLFKEPWYGQLMQGPQLIAHLCQIDYWMRHYNIKIK</sequence>
<dbReference type="Gene3D" id="3.40.50.620">
    <property type="entry name" value="HUPs"/>
    <property type="match status" value="1"/>
</dbReference>
<dbReference type="Proteomes" id="UP001597452">
    <property type="component" value="Unassembled WGS sequence"/>
</dbReference>